<keyword evidence="3" id="KW-1185">Reference proteome</keyword>
<dbReference type="EMBL" id="AM902716">
    <property type="protein sequence ID" value="CAP44740.1"/>
    <property type="molecule type" value="Genomic_DNA"/>
</dbReference>
<dbReference type="Proteomes" id="UP000001225">
    <property type="component" value="Chromosome"/>
</dbReference>
<dbReference type="AlphaFoldDB" id="A9ID02"/>
<protein>
    <submittedName>
        <fullName evidence="2">Uncharacterized protein</fullName>
    </submittedName>
</protein>
<feature type="region of interest" description="Disordered" evidence="1">
    <location>
        <begin position="19"/>
        <end position="94"/>
    </location>
</feature>
<feature type="compositionally biased region" description="Basic and acidic residues" evidence="1">
    <location>
        <begin position="66"/>
        <end position="94"/>
    </location>
</feature>
<reference evidence="2 3" key="1">
    <citation type="journal article" date="2008" name="BMC Genomics">
        <title>The missing link: Bordetella petrii is endowed with both the metabolic versatility of environmental bacteria and virulence traits of pathogenic Bordetellae.</title>
        <authorList>
            <person name="Gross R."/>
            <person name="Guzman C.A."/>
            <person name="Sebaihia M."/>
            <person name="Martins Dos Santos V.A."/>
            <person name="Pieper D.H."/>
            <person name="Koebnik R."/>
            <person name="Lechner M."/>
            <person name="Bartels D."/>
            <person name="Buhrmester J."/>
            <person name="Choudhuri J.V."/>
            <person name="Ebensen T."/>
            <person name="Gaigalat L."/>
            <person name="Herrmann S."/>
            <person name="Khachane A.N."/>
            <person name="Larisch C."/>
            <person name="Link S."/>
            <person name="Linke B."/>
            <person name="Meyer F."/>
            <person name="Mormann S."/>
            <person name="Nakunst D."/>
            <person name="Rueckert C."/>
            <person name="Schneiker-Bekel S."/>
            <person name="Schulze K."/>
            <person name="Vorhoelter F.J."/>
            <person name="Yevsa T."/>
            <person name="Engle J.T."/>
            <person name="Goldman W.E."/>
            <person name="Puehler A."/>
            <person name="Goebel U.B."/>
            <person name="Goesmann A."/>
            <person name="Bloecker H."/>
            <person name="Kaiser O."/>
            <person name="Martinez-Arias R."/>
        </authorList>
    </citation>
    <scope>NUCLEOTIDE SEQUENCE [LARGE SCALE GENOMIC DNA]</scope>
    <source>
        <strain evidence="3">ATCC BAA-461 / DSM 12804 / CCUG 43448 / CIP 107267 / Se-1111R</strain>
    </source>
</reference>
<proteinExistence type="predicted"/>
<dbReference type="KEGG" id="bpt:Bpet4389"/>
<evidence type="ECO:0000256" key="1">
    <source>
        <dbReference type="SAM" id="MobiDB-lite"/>
    </source>
</evidence>
<evidence type="ECO:0000313" key="2">
    <source>
        <dbReference type="EMBL" id="CAP44740.1"/>
    </source>
</evidence>
<evidence type="ECO:0000313" key="3">
    <source>
        <dbReference type="Proteomes" id="UP000001225"/>
    </source>
</evidence>
<name>A9ID02_BORPD</name>
<accession>A9ID02</accession>
<dbReference type="STRING" id="94624.Bpet4389"/>
<sequence length="207" mass="23738">MARCTPICSTVKRPSCGWPERSIDLPAIPTRSGKPARKHASAPSARRSRNEATATGSARYGHGVSRRNERTARPSAGRRLDRGRHDRKDDQRLDRRVGTGGAFMTIYSDAYLSHYADRYVAMQLKRHGVTLEQYLANPAHYDRLEFEPFPPLPAQLRVQQQMDAEAARAEQEIEHLPRRNGAAIEVLRHRRHHRRTFFSFFTRKVKA</sequence>
<gene>
    <name evidence="2" type="ordered locus">Bpet4389</name>
</gene>
<organism evidence="2 3">
    <name type="scientific">Bordetella petrii (strain ATCC BAA-461 / DSM 12804 / CCUG 43448 / CIP 107267 / Se-1111R)</name>
    <dbReference type="NCBI Taxonomy" id="340100"/>
    <lineage>
        <taxon>Bacteria</taxon>
        <taxon>Pseudomonadati</taxon>
        <taxon>Pseudomonadota</taxon>
        <taxon>Betaproteobacteria</taxon>
        <taxon>Burkholderiales</taxon>
        <taxon>Alcaligenaceae</taxon>
        <taxon>Bordetella</taxon>
    </lineage>
</organism>
<dbReference type="eggNOG" id="ENOG502ZGQ4">
    <property type="taxonomic scope" value="Bacteria"/>
</dbReference>